<name>A0AAN8W1E2_9MAGN</name>
<evidence type="ECO:0000256" key="4">
    <source>
        <dbReference type="SAM" id="Phobius"/>
    </source>
</evidence>
<dbReference type="Proteomes" id="UP001370490">
    <property type="component" value="Unassembled WGS sequence"/>
</dbReference>
<feature type="region of interest" description="Disordered" evidence="3">
    <location>
        <begin position="498"/>
        <end position="519"/>
    </location>
</feature>
<protein>
    <recommendedName>
        <fullName evidence="7">Cyclic nucleotide-binding domain-containing protein</fullName>
    </recommendedName>
</protein>
<evidence type="ECO:0000256" key="1">
    <source>
        <dbReference type="ARBA" id="ARBA00023286"/>
    </source>
</evidence>
<dbReference type="GO" id="GO:0016020">
    <property type="term" value="C:membrane"/>
    <property type="evidence" value="ECO:0007669"/>
    <property type="project" value="UniProtKB-SubCell"/>
</dbReference>
<dbReference type="AlphaFoldDB" id="A0AAN8W1E2"/>
<dbReference type="PANTHER" id="PTHR45651:SF69">
    <property type="entry name" value="CYCLIC NUCLEOTIDE-GATED ION CHANNEL 17"/>
    <property type="match status" value="1"/>
</dbReference>
<evidence type="ECO:0000313" key="5">
    <source>
        <dbReference type="EMBL" id="KAK6944274.1"/>
    </source>
</evidence>
<evidence type="ECO:0008006" key="7">
    <source>
        <dbReference type="Google" id="ProtNLM"/>
    </source>
</evidence>
<dbReference type="PANTHER" id="PTHR45651">
    <property type="entry name" value="CYCLIC NUCLEOTIDE-GATED ION CHANNEL 15-RELATED-RELATED"/>
    <property type="match status" value="1"/>
</dbReference>
<feature type="transmembrane region" description="Helical" evidence="4">
    <location>
        <begin position="72"/>
        <end position="98"/>
    </location>
</feature>
<dbReference type="SUPFAM" id="SSF81324">
    <property type="entry name" value="Voltage-gated potassium channels"/>
    <property type="match status" value="1"/>
</dbReference>
<feature type="transmembrane region" description="Helical" evidence="4">
    <location>
        <begin position="110"/>
        <end position="131"/>
    </location>
</feature>
<evidence type="ECO:0000313" key="6">
    <source>
        <dbReference type="Proteomes" id="UP001370490"/>
    </source>
</evidence>
<keyword evidence="6" id="KW-1185">Reference proteome</keyword>
<reference evidence="5 6" key="1">
    <citation type="submission" date="2023-12" db="EMBL/GenBank/DDBJ databases">
        <title>A high-quality genome assembly for Dillenia turbinata (Dilleniales).</title>
        <authorList>
            <person name="Chanderbali A."/>
        </authorList>
    </citation>
    <scope>NUCLEOTIDE SEQUENCE [LARGE SCALE GENOMIC DNA]</scope>
    <source>
        <strain evidence="5">LSX21</strain>
        <tissue evidence="5">Leaf</tissue>
    </source>
</reference>
<organism evidence="5 6">
    <name type="scientific">Dillenia turbinata</name>
    <dbReference type="NCBI Taxonomy" id="194707"/>
    <lineage>
        <taxon>Eukaryota</taxon>
        <taxon>Viridiplantae</taxon>
        <taxon>Streptophyta</taxon>
        <taxon>Embryophyta</taxon>
        <taxon>Tracheophyta</taxon>
        <taxon>Spermatophyta</taxon>
        <taxon>Magnoliopsida</taxon>
        <taxon>eudicotyledons</taxon>
        <taxon>Gunneridae</taxon>
        <taxon>Pentapetalae</taxon>
        <taxon>Dilleniales</taxon>
        <taxon>Dilleniaceae</taxon>
        <taxon>Dillenia</taxon>
    </lineage>
</organism>
<dbReference type="InterPro" id="IPR014710">
    <property type="entry name" value="RmlC-like_jellyroll"/>
</dbReference>
<comment type="caution">
    <text evidence="5">The sequence shown here is derived from an EMBL/GenBank/DDBJ whole genome shotgun (WGS) entry which is preliminary data.</text>
</comment>
<proteinExistence type="predicted"/>
<dbReference type="GO" id="GO:0034220">
    <property type="term" value="P:monoatomic ion transmembrane transport"/>
    <property type="evidence" value="ECO:0007669"/>
    <property type="project" value="UniProtKB-KW"/>
</dbReference>
<accession>A0AAN8W1E2</accession>
<keyword evidence="4" id="KW-0472">Membrane</keyword>
<feature type="compositionally biased region" description="Acidic residues" evidence="3">
    <location>
        <begin position="510"/>
        <end position="519"/>
    </location>
</feature>
<dbReference type="Gene3D" id="2.60.120.10">
    <property type="entry name" value="Jelly Rolls"/>
    <property type="match status" value="1"/>
</dbReference>
<keyword evidence="4" id="KW-0812">Transmembrane</keyword>
<evidence type="ECO:0000256" key="2">
    <source>
        <dbReference type="ARBA" id="ARBA00023303"/>
    </source>
</evidence>
<sequence length="519" mass="58050">MGKGQFVKLGKPSLVFGVSAPLLKSGIGSTKGGNKLTETLKFGRSKVFPEDHEPWRKRILDAGSELVLKWNWVFIFALLGGAFCGSTVFVLANCWVGIRIPHVVKTDTKLRIVVTLFRTVADLFYLLHMVIKFRTAYIAPSSRVLGEVSLSWIQRRLHVVIFRSDFFIDLIATLPLPQQQEVPETDHKNNALALIVLLQYIPRLYLIFPLSSEIVKATGAVTKTAWAGAAYKSATLHVLGASWLADPEFLWSELINKLVHWRAIVCHTHFLLGPLSYIASLDWEYAGSRNGGLSEGHRGMDEASPTARRFETACTGLSEYKWVATRGVNEKPFCGAYLLISGCIFLEHRRDLLVRGDPVTEMLFIIRGGQESSTANGGRTGFFNSSALRPGDFCGEEGWWHEPCFQKIPQLAFFSRTVRALVEVEAFAFQAEISNLSLISLDASTAPSYNHIYGQNMRKMILQQNLLFHPIKKTKSWCPITASRFAASTRRGIQKIKGVEMPKLQKPDEPDFSAEPDED</sequence>
<dbReference type="EMBL" id="JBAMMX010000003">
    <property type="protein sequence ID" value="KAK6944274.1"/>
    <property type="molecule type" value="Genomic_DNA"/>
</dbReference>
<dbReference type="SUPFAM" id="SSF51206">
    <property type="entry name" value="cAMP-binding domain-like"/>
    <property type="match status" value="1"/>
</dbReference>
<feature type="compositionally biased region" description="Basic and acidic residues" evidence="3">
    <location>
        <begin position="498"/>
        <end position="509"/>
    </location>
</feature>
<dbReference type="InterPro" id="IPR018490">
    <property type="entry name" value="cNMP-bd_dom_sf"/>
</dbReference>
<keyword evidence="1" id="KW-0406">Ion transport</keyword>
<keyword evidence="1" id="KW-1071">Ligand-gated ion channel</keyword>
<keyword evidence="1" id="KW-0813">Transport</keyword>
<keyword evidence="2" id="KW-0407">Ion channel</keyword>
<evidence type="ECO:0000256" key="3">
    <source>
        <dbReference type="SAM" id="MobiDB-lite"/>
    </source>
</evidence>
<keyword evidence="4" id="KW-1133">Transmembrane helix</keyword>
<gene>
    <name evidence="5" type="ORF">RJ641_025376</name>
</gene>